<evidence type="ECO:0000313" key="7">
    <source>
        <dbReference type="Proteomes" id="UP000198307"/>
    </source>
</evidence>
<keyword evidence="7" id="KW-1185">Reference proteome</keyword>
<dbReference type="EMBL" id="FZQB01000011">
    <property type="protein sequence ID" value="SNT75367.1"/>
    <property type="molecule type" value="Genomic_DNA"/>
</dbReference>
<gene>
    <name evidence="6" type="ORF">SAMN05444959_1119</name>
</gene>
<dbReference type="InterPro" id="IPR036390">
    <property type="entry name" value="WH_DNA-bd_sf"/>
</dbReference>
<dbReference type="RefSeq" id="WP_089345023.1">
    <property type="nucleotide sequence ID" value="NZ_CP067131.1"/>
</dbReference>
<keyword evidence="3" id="KW-0804">Transcription</keyword>
<dbReference type="Gene3D" id="2.60.120.10">
    <property type="entry name" value="Jelly Rolls"/>
    <property type="match status" value="1"/>
</dbReference>
<dbReference type="GO" id="GO:0003677">
    <property type="term" value="F:DNA binding"/>
    <property type="evidence" value="ECO:0007669"/>
    <property type="project" value="UniProtKB-KW"/>
</dbReference>
<dbReference type="CDD" id="cd00038">
    <property type="entry name" value="CAP_ED"/>
    <property type="match status" value="1"/>
</dbReference>
<dbReference type="InterPro" id="IPR000595">
    <property type="entry name" value="cNMP-bd_dom"/>
</dbReference>
<dbReference type="SUPFAM" id="SSF51206">
    <property type="entry name" value="cAMP-binding domain-like"/>
    <property type="match status" value="1"/>
</dbReference>
<keyword evidence="1" id="KW-0805">Transcription regulation</keyword>
<dbReference type="PANTHER" id="PTHR24567">
    <property type="entry name" value="CRP FAMILY TRANSCRIPTIONAL REGULATORY PROTEIN"/>
    <property type="match status" value="1"/>
</dbReference>
<dbReference type="SUPFAM" id="SSF46785">
    <property type="entry name" value="Winged helix' DNA-binding domain"/>
    <property type="match status" value="1"/>
</dbReference>
<proteinExistence type="predicted"/>
<dbReference type="PROSITE" id="PS51063">
    <property type="entry name" value="HTH_CRP_2"/>
    <property type="match status" value="1"/>
</dbReference>
<dbReference type="InterPro" id="IPR012318">
    <property type="entry name" value="HTH_CRP"/>
</dbReference>
<dbReference type="InterPro" id="IPR050397">
    <property type="entry name" value="Env_Response_Regulators"/>
</dbReference>
<evidence type="ECO:0000313" key="6">
    <source>
        <dbReference type="EMBL" id="SNT75367.1"/>
    </source>
</evidence>
<dbReference type="PROSITE" id="PS50042">
    <property type="entry name" value="CNMP_BINDING_3"/>
    <property type="match status" value="1"/>
</dbReference>
<reference evidence="6 7" key="1">
    <citation type="submission" date="2017-07" db="EMBL/GenBank/DDBJ databases">
        <authorList>
            <person name="Sun Z.S."/>
            <person name="Albrecht U."/>
            <person name="Echele G."/>
            <person name="Lee C.C."/>
        </authorList>
    </citation>
    <scope>NUCLEOTIDE SEQUENCE [LARGE SCALE GENOMIC DNA]</scope>
    <source>
        <strain evidence="6 7">DSM 14827</strain>
    </source>
</reference>
<feature type="domain" description="Cyclic nucleotide-binding" evidence="4">
    <location>
        <begin position="14"/>
        <end position="113"/>
    </location>
</feature>
<dbReference type="NCBIfam" id="NF006901">
    <property type="entry name" value="PRK09392.1"/>
    <property type="match status" value="1"/>
</dbReference>
<evidence type="ECO:0000256" key="3">
    <source>
        <dbReference type="ARBA" id="ARBA00023163"/>
    </source>
</evidence>
<name>A0A239Q0E1_9RHOB</name>
<dbReference type="AlphaFoldDB" id="A0A239Q0E1"/>
<dbReference type="InterPro" id="IPR036388">
    <property type="entry name" value="WH-like_DNA-bd_sf"/>
</dbReference>
<dbReference type="Gene3D" id="1.10.10.10">
    <property type="entry name" value="Winged helix-like DNA-binding domain superfamily/Winged helix DNA-binding domain"/>
    <property type="match status" value="1"/>
</dbReference>
<dbReference type="OrthoDB" id="190787at2"/>
<dbReference type="PANTHER" id="PTHR24567:SF26">
    <property type="entry name" value="REGULATORY PROTEIN YEIL"/>
    <property type="match status" value="1"/>
</dbReference>
<dbReference type="Proteomes" id="UP000198307">
    <property type="component" value="Unassembled WGS sequence"/>
</dbReference>
<dbReference type="InterPro" id="IPR014710">
    <property type="entry name" value="RmlC-like_jellyroll"/>
</dbReference>
<protein>
    <submittedName>
        <fullName evidence="6">CRP/FNR family transcriptional regulator, transcriptional activator FtrB</fullName>
    </submittedName>
</protein>
<dbReference type="GO" id="GO:0003700">
    <property type="term" value="F:DNA-binding transcription factor activity"/>
    <property type="evidence" value="ECO:0007669"/>
    <property type="project" value="TreeGrafter"/>
</dbReference>
<evidence type="ECO:0000259" key="5">
    <source>
        <dbReference type="PROSITE" id="PS51063"/>
    </source>
</evidence>
<evidence type="ECO:0000256" key="1">
    <source>
        <dbReference type="ARBA" id="ARBA00023015"/>
    </source>
</evidence>
<keyword evidence="2" id="KW-0238">DNA-binding</keyword>
<dbReference type="SMART" id="SM00419">
    <property type="entry name" value="HTH_CRP"/>
    <property type="match status" value="1"/>
</dbReference>
<dbReference type="GO" id="GO:0005829">
    <property type="term" value="C:cytosol"/>
    <property type="evidence" value="ECO:0007669"/>
    <property type="project" value="TreeGrafter"/>
</dbReference>
<dbReference type="InterPro" id="IPR018490">
    <property type="entry name" value="cNMP-bd_dom_sf"/>
</dbReference>
<sequence length="228" mass="25730">MFEKDKDEVRDLRLFRDMAPSSFDKLMQAAYAQEFPARLEMIRQGARANFLHVVTQGSVELYSEWKGRDATMGIIGPVTSFILAACIRDAAHLMSARTLEPSRIVMIPAEDIRSAFREDQAFSISVLDELATDYRRMVRHTKNLKLRNARERLAAYLLVQSNRHSGAAGFTLPYEKRLLAAYLAVTPESLSRSFKALADHGVHVAGSRVTITDFGRLRRLAEPSDLID</sequence>
<dbReference type="Pfam" id="PF00027">
    <property type="entry name" value="cNMP_binding"/>
    <property type="match status" value="1"/>
</dbReference>
<organism evidence="6 7">
    <name type="scientific">Paracoccus seriniphilus</name>
    <dbReference type="NCBI Taxonomy" id="184748"/>
    <lineage>
        <taxon>Bacteria</taxon>
        <taxon>Pseudomonadati</taxon>
        <taxon>Pseudomonadota</taxon>
        <taxon>Alphaproteobacteria</taxon>
        <taxon>Rhodobacterales</taxon>
        <taxon>Paracoccaceae</taxon>
        <taxon>Paracoccus</taxon>
    </lineage>
</organism>
<evidence type="ECO:0000259" key="4">
    <source>
        <dbReference type="PROSITE" id="PS50042"/>
    </source>
</evidence>
<evidence type="ECO:0000256" key="2">
    <source>
        <dbReference type="ARBA" id="ARBA00023125"/>
    </source>
</evidence>
<dbReference type="Pfam" id="PF13545">
    <property type="entry name" value="HTH_Crp_2"/>
    <property type="match status" value="1"/>
</dbReference>
<feature type="domain" description="HTH crp-type" evidence="5">
    <location>
        <begin position="147"/>
        <end position="215"/>
    </location>
</feature>
<accession>A0A239Q0E1</accession>